<gene>
    <name evidence="1" type="primary">thiS</name>
</gene>
<dbReference type="PANTHER" id="PTHR34472">
    <property type="entry name" value="SULFUR CARRIER PROTEIN THIS"/>
    <property type="match status" value="1"/>
</dbReference>
<protein>
    <submittedName>
        <fullName evidence="1">Thiamin biosynthesis protein S</fullName>
    </submittedName>
</protein>
<dbReference type="InterPro" id="IPR010035">
    <property type="entry name" value="Thi_S"/>
</dbReference>
<name>A0A1Z1M900_9FLOR</name>
<dbReference type="SUPFAM" id="SSF54285">
    <property type="entry name" value="MoaD/ThiS"/>
    <property type="match status" value="1"/>
</dbReference>
<geneLocation type="chloroplast" evidence="1"/>
<dbReference type="InterPro" id="IPR016155">
    <property type="entry name" value="Mopterin_synth/thiamin_S_b"/>
</dbReference>
<dbReference type="Gene3D" id="3.10.20.30">
    <property type="match status" value="1"/>
</dbReference>
<accession>A0A1Z1M900</accession>
<dbReference type="AlphaFoldDB" id="A0A1Z1M900"/>
<dbReference type="CDD" id="cd00565">
    <property type="entry name" value="Ubl_ThiS"/>
    <property type="match status" value="1"/>
</dbReference>
<evidence type="ECO:0000313" key="1">
    <source>
        <dbReference type="EMBL" id="ARW62577.1"/>
    </source>
</evidence>
<dbReference type="EMBL" id="MF101423">
    <property type="protein sequence ID" value="ARW62577.1"/>
    <property type="molecule type" value="Genomic_DNA"/>
</dbReference>
<dbReference type="NCBIfam" id="TIGR01683">
    <property type="entry name" value="thiS"/>
    <property type="match status" value="1"/>
</dbReference>
<dbReference type="InterPro" id="IPR003749">
    <property type="entry name" value="ThiS/MoaD-like"/>
</dbReference>
<dbReference type="GeneID" id="33355802"/>
<reference evidence="1" key="1">
    <citation type="journal article" date="2017" name="J. Phycol.">
        <title>Analysis of chloroplast genomes and a supermatrix inform reclassification of the Rhodomelaceae (Rhodophyta).</title>
        <authorList>
            <person name="Diaz-Tapia P."/>
            <person name="Maggs C.A."/>
            <person name="West J.A."/>
            <person name="Verbruggen H."/>
        </authorList>
    </citation>
    <scope>NUCLEOTIDE SEQUENCE</scope>
    <source>
        <strain evidence="1">PD0863</strain>
    </source>
</reference>
<keyword evidence="1" id="KW-0150">Chloroplast</keyword>
<dbReference type="PANTHER" id="PTHR34472:SF1">
    <property type="entry name" value="SULFUR CARRIER PROTEIN THIS"/>
    <property type="match status" value="1"/>
</dbReference>
<organism evidence="1">
    <name type="scientific">Polysiphonia sertularioides</name>
    <dbReference type="NCBI Taxonomy" id="945028"/>
    <lineage>
        <taxon>Eukaryota</taxon>
        <taxon>Rhodophyta</taxon>
        <taxon>Florideophyceae</taxon>
        <taxon>Rhodymeniophycidae</taxon>
        <taxon>Ceramiales</taxon>
        <taxon>Rhodomelaceae</taxon>
        <taxon>Polysiphonioideae</taxon>
        <taxon>Polysiphonia</taxon>
    </lineage>
</organism>
<proteinExistence type="predicted"/>
<sequence length="70" mass="8081">MQNYLTIFINGNPFNCNSSMSLFDLLTYLEIEFDSTIVEYNHSIIDKDDFRLLYIKNNDSLEFMSVVGGG</sequence>
<dbReference type="Pfam" id="PF02597">
    <property type="entry name" value="ThiS"/>
    <property type="match status" value="1"/>
</dbReference>
<keyword evidence="1" id="KW-0934">Plastid</keyword>
<dbReference type="RefSeq" id="YP_009394015.1">
    <property type="nucleotide sequence ID" value="NC_035270.1"/>
</dbReference>
<dbReference type="InterPro" id="IPR012675">
    <property type="entry name" value="Beta-grasp_dom_sf"/>
</dbReference>